<evidence type="ECO:0000313" key="2">
    <source>
        <dbReference type="EMBL" id="RFU62596.1"/>
    </source>
</evidence>
<organism evidence="2 3">
    <name type="scientific">Peribacillus saganii</name>
    <dbReference type="NCBI Taxonomy" id="2303992"/>
    <lineage>
        <taxon>Bacteria</taxon>
        <taxon>Bacillati</taxon>
        <taxon>Bacillota</taxon>
        <taxon>Bacilli</taxon>
        <taxon>Bacillales</taxon>
        <taxon>Bacillaceae</taxon>
        <taxon>Peribacillus</taxon>
    </lineage>
</organism>
<dbReference type="Proteomes" id="UP000264541">
    <property type="component" value="Unassembled WGS sequence"/>
</dbReference>
<comment type="caution">
    <text evidence="2">The sequence shown here is derived from an EMBL/GenBank/DDBJ whole genome shotgun (WGS) entry which is preliminary data.</text>
</comment>
<keyword evidence="1" id="KW-1133">Transmembrane helix</keyword>
<dbReference type="AlphaFoldDB" id="A0A372LAC4"/>
<keyword evidence="3" id="KW-1185">Reference proteome</keyword>
<protein>
    <submittedName>
        <fullName evidence="2">Uncharacterized protein</fullName>
    </submittedName>
</protein>
<gene>
    <name evidence="2" type="ORF">D0469_20335</name>
</gene>
<accession>A0A372LAC4</accession>
<proteinExistence type="predicted"/>
<evidence type="ECO:0000313" key="3">
    <source>
        <dbReference type="Proteomes" id="UP000264541"/>
    </source>
</evidence>
<keyword evidence="1" id="KW-0472">Membrane</keyword>
<feature type="transmembrane region" description="Helical" evidence="1">
    <location>
        <begin position="42"/>
        <end position="64"/>
    </location>
</feature>
<sequence length="77" mass="8906">MKITRFIVSFSSFVLTTGILYLLGHMFTIPLLMYHYEFIDDGAFYTTTGSVVPFLIGISVSFFAERLYNHKYHQKLG</sequence>
<name>A0A372LAC4_9BACI</name>
<dbReference type="EMBL" id="QVTE01000073">
    <property type="protein sequence ID" value="RFU62596.1"/>
    <property type="molecule type" value="Genomic_DNA"/>
</dbReference>
<feature type="transmembrane region" description="Helical" evidence="1">
    <location>
        <begin position="12"/>
        <end position="36"/>
    </location>
</feature>
<evidence type="ECO:0000256" key="1">
    <source>
        <dbReference type="SAM" id="Phobius"/>
    </source>
</evidence>
<keyword evidence="1" id="KW-0812">Transmembrane</keyword>
<reference evidence="2 3" key="1">
    <citation type="submission" date="2018-08" db="EMBL/GenBank/DDBJ databases">
        <title>Bacillus chawlae sp. nov., Bacillus glennii sp. nov., and Bacillus saganii sp. nov. Isolated from the Vehicle Assembly Building at Kennedy Space Center where the Viking Spacecraft were Assembled.</title>
        <authorList>
            <person name="Seuylemezian A."/>
            <person name="Vaishampayan P."/>
        </authorList>
    </citation>
    <scope>NUCLEOTIDE SEQUENCE [LARGE SCALE GENOMIC DNA]</scope>
    <source>
        <strain evidence="2 3">V47-23a</strain>
    </source>
</reference>